<feature type="region of interest" description="Disordered" evidence="1">
    <location>
        <begin position="1"/>
        <end position="53"/>
    </location>
</feature>
<gene>
    <name evidence="2" type="ORF">ACFODO_11440</name>
</gene>
<organism evidence="2 3">
    <name type="scientific">Acinetobacter sichuanensis</name>
    <dbReference type="NCBI Taxonomy" id="2136183"/>
    <lineage>
        <taxon>Bacteria</taxon>
        <taxon>Pseudomonadati</taxon>
        <taxon>Pseudomonadota</taxon>
        <taxon>Gammaproteobacteria</taxon>
        <taxon>Moraxellales</taxon>
        <taxon>Moraxellaceae</taxon>
        <taxon>Acinetobacter</taxon>
    </lineage>
</organism>
<evidence type="ECO:0000313" key="2">
    <source>
        <dbReference type="EMBL" id="MFC2995874.1"/>
    </source>
</evidence>
<evidence type="ECO:0000313" key="3">
    <source>
        <dbReference type="Proteomes" id="UP001595455"/>
    </source>
</evidence>
<sequence>MTNKNRRFPIGDGYKPTSITPNNPKPGAGYQPEKSGGTNPTNPQEPSSPPKKP</sequence>
<comment type="caution">
    <text evidence="2">The sequence shown here is derived from an EMBL/GenBank/DDBJ whole genome shotgun (WGS) entry which is preliminary data.</text>
</comment>
<accession>A0ABV7BI06</accession>
<protein>
    <submittedName>
        <fullName evidence="2">Uncharacterized protein</fullName>
    </submittedName>
</protein>
<keyword evidence="3" id="KW-1185">Reference proteome</keyword>
<dbReference type="RefSeq" id="WP_171405196.1">
    <property type="nucleotide sequence ID" value="NZ_JBHRSF010000042.1"/>
</dbReference>
<proteinExistence type="predicted"/>
<reference evidence="3" key="1">
    <citation type="journal article" date="2019" name="Int. J. Syst. Evol. Microbiol.">
        <title>The Global Catalogue of Microorganisms (GCM) 10K type strain sequencing project: providing services to taxonomists for standard genome sequencing and annotation.</title>
        <authorList>
            <consortium name="The Broad Institute Genomics Platform"/>
            <consortium name="The Broad Institute Genome Sequencing Center for Infectious Disease"/>
            <person name="Wu L."/>
            <person name="Ma J."/>
        </authorList>
    </citation>
    <scope>NUCLEOTIDE SEQUENCE [LARGE SCALE GENOMIC DNA]</scope>
    <source>
        <strain evidence="3">KCTC 62575</strain>
    </source>
</reference>
<dbReference type="EMBL" id="JBHRSF010000042">
    <property type="protein sequence ID" value="MFC2995874.1"/>
    <property type="molecule type" value="Genomic_DNA"/>
</dbReference>
<feature type="compositionally biased region" description="Polar residues" evidence="1">
    <location>
        <begin position="36"/>
        <end position="45"/>
    </location>
</feature>
<name>A0ABV7BI06_9GAMM</name>
<dbReference type="Proteomes" id="UP001595455">
    <property type="component" value="Unassembled WGS sequence"/>
</dbReference>
<evidence type="ECO:0000256" key="1">
    <source>
        <dbReference type="SAM" id="MobiDB-lite"/>
    </source>
</evidence>